<evidence type="ECO:0000256" key="2">
    <source>
        <dbReference type="ARBA" id="ARBA00022614"/>
    </source>
</evidence>
<feature type="region of interest" description="Disordered" evidence="7">
    <location>
        <begin position="1"/>
        <end position="37"/>
    </location>
</feature>
<dbReference type="InterPro" id="IPR002182">
    <property type="entry name" value="NB-ARC"/>
</dbReference>
<dbReference type="GO" id="GO:0005524">
    <property type="term" value="F:ATP binding"/>
    <property type="evidence" value="ECO:0007669"/>
    <property type="project" value="UniProtKB-KW"/>
</dbReference>
<feature type="compositionally biased region" description="Basic and acidic residues" evidence="7">
    <location>
        <begin position="23"/>
        <end position="37"/>
    </location>
</feature>
<feature type="domain" description="R13L1/DRL21-like LRR repeat region" evidence="10">
    <location>
        <begin position="458"/>
        <end position="582"/>
    </location>
</feature>
<dbReference type="PANTHER" id="PTHR36766:SF40">
    <property type="entry name" value="DISEASE RESISTANCE PROTEIN RGA3"/>
    <property type="match status" value="1"/>
</dbReference>
<dbReference type="GO" id="GO:0006952">
    <property type="term" value="P:defense response"/>
    <property type="evidence" value="ECO:0007669"/>
    <property type="project" value="UniProtKB-KW"/>
</dbReference>
<dbReference type="EMBL" id="BQKI01000007">
    <property type="protein sequence ID" value="GJM97965.1"/>
    <property type="molecule type" value="Genomic_DNA"/>
</dbReference>
<keyword evidence="12" id="KW-1185">Reference proteome</keyword>
<dbReference type="Pfam" id="PF18052">
    <property type="entry name" value="Rx_N"/>
    <property type="match status" value="1"/>
</dbReference>
<dbReference type="GO" id="GO:0051707">
    <property type="term" value="P:response to other organism"/>
    <property type="evidence" value="ECO:0007669"/>
    <property type="project" value="UniProtKB-ARBA"/>
</dbReference>
<dbReference type="PRINTS" id="PR00364">
    <property type="entry name" value="DISEASERSIST"/>
</dbReference>
<evidence type="ECO:0000259" key="9">
    <source>
        <dbReference type="Pfam" id="PF18052"/>
    </source>
</evidence>
<reference evidence="11" key="2">
    <citation type="submission" date="2021-12" db="EMBL/GenBank/DDBJ databases">
        <title>Resequencing data analysis of finger millet.</title>
        <authorList>
            <person name="Hatakeyama M."/>
            <person name="Aluri S."/>
            <person name="Balachadran M.T."/>
            <person name="Sivarajan S.R."/>
            <person name="Poveda L."/>
            <person name="Shimizu-Inatsugi R."/>
            <person name="Schlapbach R."/>
            <person name="Sreeman S.M."/>
            <person name="Shimizu K.K."/>
        </authorList>
    </citation>
    <scope>NUCLEOTIDE SEQUENCE</scope>
</reference>
<dbReference type="AlphaFoldDB" id="A0AAV5CIG8"/>
<dbReference type="Pfam" id="PF25019">
    <property type="entry name" value="LRR_R13L1-DRL21"/>
    <property type="match status" value="1"/>
</dbReference>
<evidence type="ECO:0000259" key="8">
    <source>
        <dbReference type="Pfam" id="PF00931"/>
    </source>
</evidence>
<evidence type="ECO:0000313" key="11">
    <source>
        <dbReference type="EMBL" id="GJM97965.1"/>
    </source>
</evidence>
<dbReference type="InterPro" id="IPR056789">
    <property type="entry name" value="LRR_R13L1-DRL21"/>
</dbReference>
<dbReference type="Gene3D" id="3.40.50.300">
    <property type="entry name" value="P-loop containing nucleotide triphosphate hydrolases"/>
    <property type="match status" value="1"/>
</dbReference>
<evidence type="ECO:0000256" key="3">
    <source>
        <dbReference type="ARBA" id="ARBA00022737"/>
    </source>
</evidence>
<dbReference type="Gene3D" id="3.80.10.10">
    <property type="entry name" value="Ribonuclease Inhibitor"/>
    <property type="match status" value="1"/>
</dbReference>
<dbReference type="PANTHER" id="PTHR36766">
    <property type="entry name" value="PLANT BROAD-SPECTRUM MILDEW RESISTANCE PROTEIN RPW8"/>
    <property type="match status" value="1"/>
</dbReference>
<comment type="similarity">
    <text evidence="1">Belongs to the disease resistance NB-LRR family.</text>
</comment>
<evidence type="ECO:0000256" key="5">
    <source>
        <dbReference type="ARBA" id="ARBA00022821"/>
    </source>
</evidence>
<name>A0AAV5CIG8_ELECO</name>
<protein>
    <recommendedName>
        <fullName evidence="13">NB-ARC domain-containing protein</fullName>
    </recommendedName>
</protein>
<accession>A0AAV5CIG8</accession>
<dbReference type="Proteomes" id="UP001054889">
    <property type="component" value="Unassembled WGS sequence"/>
</dbReference>
<dbReference type="Gene3D" id="1.20.5.4130">
    <property type="match status" value="1"/>
</dbReference>
<evidence type="ECO:0000256" key="1">
    <source>
        <dbReference type="ARBA" id="ARBA00008894"/>
    </source>
</evidence>
<feature type="domain" description="Disease resistance N-terminal" evidence="9">
    <location>
        <begin position="42"/>
        <end position="117"/>
    </location>
</feature>
<evidence type="ECO:0008006" key="13">
    <source>
        <dbReference type="Google" id="ProtNLM"/>
    </source>
</evidence>
<dbReference type="GO" id="GO:0043531">
    <property type="term" value="F:ADP binding"/>
    <property type="evidence" value="ECO:0007669"/>
    <property type="project" value="InterPro"/>
</dbReference>
<dbReference type="InterPro" id="IPR027417">
    <property type="entry name" value="P-loop_NTPase"/>
</dbReference>
<sequence>MGEQQGGSGARIRDELDGGATWVRERDSSEREERRHEARRSYISSQHNWNSEVMSELKNLEATLMEIHLAVNMAQRPALVERNQVALLRQVKEAVCYAEDMLDEFDYILLKEKVEHQGMVTHIASSSLSLMKRVIGLDKLRSKLRKVTESVTRLRACVKMFVKVIAVDNTKCFLSAERDLESMERSTGSLLHEDSIFGRKEEVDELVSVLLKACDASSPNSRGSLLTEVHTVVGIGGMGKTTVAQLIYNDERIADAFDLRMWVSVSRNFDKINLMKEIITHTAGGKNIELANFNFSMLQEQLKWRISGKRFLLVLDDVWYDENFGEHINKERWREVIAPMESAHVGSKILVTTRMELVAKMLDSGSLFFLQGLGQDASWLLFKKCAYKLKHMMALGGKVKTIGGQFDLLESINKLTNLVHVTVEKAYVLMLSSTHNLPSVECAGEFHVDKAEGSLLGLRDLNILRGQLAIMSLDKIKCREEAYKGHLHLKKHVTKLELQWGSCKCASDTSWGFEVLDALKPHPDLEELTISGYPGARSPSWLDSGWLSRVQLICLRDCRRWETTLKELTIESCDALPSLADLCGLVSLIKMRITRCSNFALLPNMDSFYSLRVLMIEHCPQLTSLPRSGLPVSLEAFVLHGCHPALNEQFQLKEGPDWDKVAALPGCIYSEQRGILSC</sequence>
<dbReference type="InterPro" id="IPR032675">
    <property type="entry name" value="LRR_dom_sf"/>
</dbReference>
<evidence type="ECO:0000256" key="7">
    <source>
        <dbReference type="SAM" id="MobiDB-lite"/>
    </source>
</evidence>
<comment type="caution">
    <text evidence="11">The sequence shown here is derived from an EMBL/GenBank/DDBJ whole genome shotgun (WGS) entry which is preliminary data.</text>
</comment>
<evidence type="ECO:0000259" key="10">
    <source>
        <dbReference type="Pfam" id="PF25019"/>
    </source>
</evidence>
<proteinExistence type="inferred from homology"/>
<dbReference type="Pfam" id="PF00931">
    <property type="entry name" value="NB-ARC"/>
    <property type="match status" value="1"/>
</dbReference>
<keyword evidence="2" id="KW-0433">Leucine-rich repeat</keyword>
<organism evidence="11 12">
    <name type="scientific">Eleusine coracana subsp. coracana</name>
    <dbReference type="NCBI Taxonomy" id="191504"/>
    <lineage>
        <taxon>Eukaryota</taxon>
        <taxon>Viridiplantae</taxon>
        <taxon>Streptophyta</taxon>
        <taxon>Embryophyta</taxon>
        <taxon>Tracheophyta</taxon>
        <taxon>Spermatophyta</taxon>
        <taxon>Magnoliopsida</taxon>
        <taxon>Liliopsida</taxon>
        <taxon>Poales</taxon>
        <taxon>Poaceae</taxon>
        <taxon>PACMAD clade</taxon>
        <taxon>Chloridoideae</taxon>
        <taxon>Cynodonteae</taxon>
        <taxon>Eleusininae</taxon>
        <taxon>Eleusine</taxon>
    </lineage>
</organism>
<gene>
    <name evidence="11" type="primary">ga14934</name>
    <name evidence="11" type="ORF">PR202_ga14934</name>
</gene>
<dbReference type="InterPro" id="IPR041118">
    <property type="entry name" value="Rx_N"/>
</dbReference>
<keyword evidence="4" id="KW-0547">Nucleotide-binding</keyword>
<keyword evidence="5" id="KW-0611">Plant defense</keyword>
<evidence type="ECO:0000256" key="4">
    <source>
        <dbReference type="ARBA" id="ARBA00022741"/>
    </source>
</evidence>
<dbReference type="SUPFAM" id="SSF52540">
    <property type="entry name" value="P-loop containing nucleoside triphosphate hydrolases"/>
    <property type="match status" value="1"/>
</dbReference>
<feature type="domain" description="NB-ARC" evidence="8">
    <location>
        <begin position="228"/>
        <end position="388"/>
    </location>
</feature>
<reference evidence="11" key="1">
    <citation type="journal article" date="2018" name="DNA Res.">
        <title>Multiple hybrid de novo genome assembly of finger millet, an orphan allotetraploid crop.</title>
        <authorList>
            <person name="Hatakeyama M."/>
            <person name="Aluri S."/>
            <person name="Balachadran M.T."/>
            <person name="Sivarajan S.R."/>
            <person name="Patrignani A."/>
            <person name="Gruter S."/>
            <person name="Poveda L."/>
            <person name="Shimizu-Inatsugi R."/>
            <person name="Baeten J."/>
            <person name="Francoijs K.J."/>
            <person name="Nataraja K.N."/>
            <person name="Reddy Y.A.N."/>
            <person name="Phadnis S."/>
            <person name="Ravikumar R.L."/>
            <person name="Schlapbach R."/>
            <person name="Sreeman S.M."/>
            <person name="Shimizu K.K."/>
        </authorList>
    </citation>
    <scope>NUCLEOTIDE SEQUENCE</scope>
</reference>
<keyword evidence="3" id="KW-0677">Repeat</keyword>
<keyword evidence="6" id="KW-0067">ATP-binding</keyword>
<evidence type="ECO:0000313" key="12">
    <source>
        <dbReference type="Proteomes" id="UP001054889"/>
    </source>
</evidence>
<evidence type="ECO:0000256" key="6">
    <source>
        <dbReference type="ARBA" id="ARBA00022840"/>
    </source>
</evidence>
<dbReference type="SUPFAM" id="SSF52058">
    <property type="entry name" value="L domain-like"/>
    <property type="match status" value="1"/>
</dbReference>